<dbReference type="AlphaFoldDB" id="A0A1I7N5R0"/>
<evidence type="ECO:0000256" key="2">
    <source>
        <dbReference type="ARBA" id="ARBA00022723"/>
    </source>
</evidence>
<dbReference type="SMART" id="SM00849">
    <property type="entry name" value="Lactamase_B"/>
    <property type="match status" value="1"/>
</dbReference>
<dbReference type="InterPro" id="IPR036866">
    <property type="entry name" value="RibonucZ/Hydroxyglut_hydro"/>
</dbReference>
<evidence type="ECO:0000259" key="5">
    <source>
        <dbReference type="SMART" id="SM00849"/>
    </source>
</evidence>
<dbReference type="OrthoDB" id="9802897at2"/>
<reference evidence="7" key="1">
    <citation type="submission" date="2016-10" db="EMBL/GenBank/DDBJ databases">
        <authorList>
            <person name="Varghese N."/>
            <person name="Submissions S."/>
        </authorList>
    </citation>
    <scope>NUCLEOTIDE SEQUENCE [LARGE SCALE GENOMIC DNA]</scope>
    <source>
        <strain evidence="7">DSM 14807</strain>
    </source>
</reference>
<keyword evidence="4" id="KW-0862">Zinc</keyword>
<sequence>MAQIIPLAEGTFTVDRSKKFIPFDPQHDRLQDRPKGSLLIEIQPFLVIAGSHYILLDTGLNLSNNQEFLLYQILKEKGIDPSQITHVLLSHLHKDHAGGICSLHPDGSYRLNFPQAIYYVHEDELKYALSHAQQNEGETGGDIASSYAAEEFELLFQSDQVMLLHDEGYIDTHIRYQLSGGHCPYHVVFWIQDQDEIIFYGGDVAPQYLQMKTRYVAKYDYDGRKSMELRQQFAEQGKREGWTFLFYHDVQRPVMKLI</sequence>
<keyword evidence="2" id="KW-0479">Metal-binding</keyword>
<dbReference type="PANTHER" id="PTHR42978:SF6">
    <property type="entry name" value="QUORUM-QUENCHING LACTONASE YTNP-RELATED"/>
    <property type="match status" value="1"/>
</dbReference>
<dbReference type="Proteomes" id="UP000199537">
    <property type="component" value="Unassembled WGS sequence"/>
</dbReference>
<gene>
    <name evidence="6" type="ORF">SAMN05660895_0656</name>
</gene>
<comment type="similarity">
    <text evidence="1">Belongs to the metallo-beta-lactamase superfamily.</text>
</comment>
<dbReference type="InterPro" id="IPR051013">
    <property type="entry name" value="MBL_superfamily_lactonases"/>
</dbReference>
<evidence type="ECO:0000313" key="6">
    <source>
        <dbReference type="EMBL" id="SFV29916.1"/>
    </source>
</evidence>
<keyword evidence="3" id="KW-0378">Hydrolase</keyword>
<dbReference type="STRING" id="1393122.SAMN05660895_0656"/>
<evidence type="ECO:0000256" key="4">
    <source>
        <dbReference type="ARBA" id="ARBA00022833"/>
    </source>
</evidence>
<dbReference type="SUPFAM" id="SSF56281">
    <property type="entry name" value="Metallo-hydrolase/oxidoreductase"/>
    <property type="match status" value="1"/>
</dbReference>
<dbReference type="PANTHER" id="PTHR42978">
    <property type="entry name" value="QUORUM-QUENCHING LACTONASE YTNP-RELATED-RELATED"/>
    <property type="match status" value="1"/>
</dbReference>
<dbReference type="Pfam" id="PF00753">
    <property type="entry name" value="Lactamase_B"/>
    <property type="match status" value="1"/>
</dbReference>
<organism evidence="6 7">
    <name type="scientific">Thermoflavifilum thermophilum</name>
    <dbReference type="NCBI Taxonomy" id="1393122"/>
    <lineage>
        <taxon>Bacteria</taxon>
        <taxon>Pseudomonadati</taxon>
        <taxon>Bacteroidota</taxon>
        <taxon>Chitinophagia</taxon>
        <taxon>Chitinophagales</taxon>
        <taxon>Chitinophagaceae</taxon>
        <taxon>Thermoflavifilum</taxon>
    </lineage>
</organism>
<evidence type="ECO:0000256" key="1">
    <source>
        <dbReference type="ARBA" id="ARBA00007749"/>
    </source>
</evidence>
<evidence type="ECO:0000256" key="3">
    <source>
        <dbReference type="ARBA" id="ARBA00022801"/>
    </source>
</evidence>
<feature type="domain" description="Metallo-beta-lactamase" evidence="5">
    <location>
        <begin position="41"/>
        <end position="248"/>
    </location>
</feature>
<accession>A0A1I7N5R0</accession>
<dbReference type="InterPro" id="IPR001279">
    <property type="entry name" value="Metallo-B-lactamas"/>
</dbReference>
<dbReference type="GO" id="GO:0016787">
    <property type="term" value="F:hydrolase activity"/>
    <property type="evidence" value="ECO:0007669"/>
    <property type="project" value="UniProtKB-KW"/>
</dbReference>
<evidence type="ECO:0000313" key="7">
    <source>
        <dbReference type="Proteomes" id="UP000199537"/>
    </source>
</evidence>
<dbReference type="GO" id="GO:0046872">
    <property type="term" value="F:metal ion binding"/>
    <property type="evidence" value="ECO:0007669"/>
    <property type="project" value="UniProtKB-KW"/>
</dbReference>
<protein>
    <submittedName>
        <fullName evidence="6">Glyoxylase, beta-lactamase superfamily II</fullName>
    </submittedName>
</protein>
<proteinExistence type="inferred from homology"/>
<keyword evidence="7" id="KW-1185">Reference proteome</keyword>
<dbReference type="Gene3D" id="3.60.15.10">
    <property type="entry name" value="Ribonuclease Z/Hydroxyacylglutathione hydrolase-like"/>
    <property type="match status" value="1"/>
</dbReference>
<dbReference type="EMBL" id="FPCJ01000001">
    <property type="protein sequence ID" value="SFV29916.1"/>
    <property type="molecule type" value="Genomic_DNA"/>
</dbReference>
<name>A0A1I7N5R0_9BACT</name>